<dbReference type="STRING" id="63057.A0A2P5DL56"/>
<keyword evidence="2 6" id="KW-0813">Transport</keyword>
<keyword evidence="5 6" id="KW-0472">Membrane</keyword>
<feature type="transmembrane region" description="Helical" evidence="6">
    <location>
        <begin position="73"/>
        <end position="93"/>
    </location>
</feature>
<evidence type="ECO:0000256" key="6">
    <source>
        <dbReference type="RuleBase" id="RU368015"/>
    </source>
</evidence>
<dbReference type="GO" id="GO:0016020">
    <property type="term" value="C:membrane"/>
    <property type="evidence" value="ECO:0007669"/>
    <property type="project" value="UniProtKB-SubCell"/>
</dbReference>
<organism evidence="7 8">
    <name type="scientific">Trema orientale</name>
    <name type="common">Charcoal tree</name>
    <name type="synonym">Celtis orientalis</name>
    <dbReference type="NCBI Taxonomy" id="63057"/>
    <lineage>
        <taxon>Eukaryota</taxon>
        <taxon>Viridiplantae</taxon>
        <taxon>Streptophyta</taxon>
        <taxon>Embryophyta</taxon>
        <taxon>Tracheophyta</taxon>
        <taxon>Spermatophyta</taxon>
        <taxon>Magnoliopsida</taxon>
        <taxon>eudicotyledons</taxon>
        <taxon>Gunneridae</taxon>
        <taxon>Pentapetalae</taxon>
        <taxon>rosids</taxon>
        <taxon>fabids</taxon>
        <taxon>Rosales</taxon>
        <taxon>Cannabaceae</taxon>
        <taxon>Trema</taxon>
    </lineage>
</organism>
<feature type="transmembrane region" description="Helical" evidence="6">
    <location>
        <begin position="138"/>
        <end position="159"/>
    </location>
</feature>
<dbReference type="InParanoid" id="A0A2P5DL56"/>
<keyword evidence="4 6" id="KW-1133">Transmembrane helix</keyword>
<feature type="transmembrane region" description="Helical" evidence="6">
    <location>
        <begin position="171"/>
        <end position="191"/>
    </location>
</feature>
<dbReference type="AlphaFoldDB" id="A0A2P5DL56"/>
<dbReference type="Proteomes" id="UP000237000">
    <property type="component" value="Unassembled WGS sequence"/>
</dbReference>
<feature type="transmembrane region" description="Helical" evidence="6">
    <location>
        <begin position="244"/>
        <end position="262"/>
    </location>
</feature>
<evidence type="ECO:0000256" key="4">
    <source>
        <dbReference type="ARBA" id="ARBA00022989"/>
    </source>
</evidence>
<dbReference type="PANTHER" id="PTHR31376:SF17">
    <property type="entry name" value="PURINE PERMEASE 21-RELATED"/>
    <property type="match status" value="1"/>
</dbReference>
<accession>A0A2P5DL56</accession>
<evidence type="ECO:0000256" key="5">
    <source>
        <dbReference type="ARBA" id="ARBA00023136"/>
    </source>
</evidence>
<feature type="transmembrane region" description="Helical" evidence="6">
    <location>
        <begin position="337"/>
        <end position="355"/>
    </location>
</feature>
<comment type="subcellular location">
    <subcellularLocation>
        <location evidence="6">Membrane</location>
        <topology evidence="6">Multi-pass membrane protein</topology>
    </subcellularLocation>
</comment>
<evidence type="ECO:0000313" key="7">
    <source>
        <dbReference type="EMBL" id="PON74032.1"/>
    </source>
</evidence>
<comment type="caution">
    <text evidence="7">The sequence shown here is derived from an EMBL/GenBank/DDBJ whole genome shotgun (WGS) entry which is preliminary data.</text>
</comment>
<feature type="transmembrane region" description="Helical" evidence="6">
    <location>
        <begin position="282"/>
        <end position="305"/>
    </location>
</feature>
<feature type="transmembrane region" description="Helical" evidence="6">
    <location>
        <begin position="113"/>
        <end position="132"/>
    </location>
</feature>
<evidence type="ECO:0000256" key="3">
    <source>
        <dbReference type="ARBA" id="ARBA00022692"/>
    </source>
</evidence>
<dbReference type="InterPro" id="IPR030182">
    <property type="entry name" value="PUP_plant"/>
</dbReference>
<dbReference type="GO" id="GO:0015211">
    <property type="term" value="F:purine nucleoside transmembrane transporter activity"/>
    <property type="evidence" value="ECO:0007669"/>
    <property type="project" value="UniProtKB-UniRule"/>
</dbReference>
<evidence type="ECO:0000256" key="2">
    <source>
        <dbReference type="ARBA" id="ARBA00022448"/>
    </source>
</evidence>
<evidence type="ECO:0000256" key="1">
    <source>
        <dbReference type="ARBA" id="ARBA00006213"/>
    </source>
</evidence>
<name>A0A2P5DL56_TREOI</name>
<feature type="transmembrane region" description="Helical" evidence="6">
    <location>
        <begin position="310"/>
        <end position="331"/>
    </location>
</feature>
<feature type="transmembrane region" description="Helical" evidence="6">
    <location>
        <begin position="203"/>
        <end position="223"/>
    </location>
</feature>
<protein>
    <recommendedName>
        <fullName evidence="6">Probable purine permease</fullName>
    </recommendedName>
</protein>
<keyword evidence="3 6" id="KW-0812">Transmembrane</keyword>
<dbReference type="PANTHER" id="PTHR31376">
    <property type="entry name" value="OS09G0467300 PROTEIN-RELATED"/>
    <property type="match status" value="1"/>
</dbReference>
<evidence type="ECO:0000313" key="8">
    <source>
        <dbReference type="Proteomes" id="UP000237000"/>
    </source>
</evidence>
<proteinExistence type="inferred from homology"/>
<dbReference type="OrthoDB" id="1717816at2759"/>
<comment type="similarity">
    <text evidence="1 6">Belongs to the purine permeases (TC 2.A.7.14) family.</text>
</comment>
<keyword evidence="8" id="KW-1185">Reference proteome</keyword>
<sequence>MGKAQDVQLHIDVQEVKGANSLESTNITHQSTISQPKDSKSWLRVAVYTLFVLSGQSAAILLGRLYYDEGGKSKWLATLVQLIGFPVLIPYYCISSSKKTAKNNVEKTRPSSLVLASIYVSFGLLLAADSVLYSTGLLYLPVSMFSLICVSQLAFNAFFSFILNSQKFTPYIINSLFLLTVSSSLLMFNTNSEIPSGISRDKYTVGLVCTIGSSAGYGLMLSLTQLSFHKVLKTETFRVVLEMIIYQSLAASSATVLGLFISGEWKGLKREMEEFELGMSSYFVILGSTAMAWQIFTVGTIGLIFEVSSLFSNVISVLGLPFVTVLAVIFFHDAMDGLKATAMLLALWGFASYIYQHYLDDSEGKVQNNGNADNEHVKEISLIPLLKEVSH</sequence>
<feature type="transmembrane region" description="Helical" evidence="6">
    <location>
        <begin position="45"/>
        <end position="67"/>
    </location>
</feature>
<dbReference type="Pfam" id="PF16913">
    <property type="entry name" value="PUNUT"/>
    <property type="match status" value="1"/>
</dbReference>
<dbReference type="EMBL" id="JXTC01000263">
    <property type="protein sequence ID" value="PON74032.1"/>
    <property type="molecule type" value="Genomic_DNA"/>
</dbReference>
<gene>
    <name evidence="7" type="ORF">TorRG33x02_248090</name>
</gene>
<reference evidence="8" key="1">
    <citation type="submission" date="2016-06" db="EMBL/GenBank/DDBJ databases">
        <title>Parallel loss of symbiosis genes in relatives of nitrogen-fixing non-legume Parasponia.</title>
        <authorList>
            <person name="Van Velzen R."/>
            <person name="Holmer R."/>
            <person name="Bu F."/>
            <person name="Rutten L."/>
            <person name="Van Zeijl A."/>
            <person name="Liu W."/>
            <person name="Santuari L."/>
            <person name="Cao Q."/>
            <person name="Sharma T."/>
            <person name="Shen D."/>
            <person name="Roswanjaya Y."/>
            <person name="Wardhani T."/>
            <person name="Kalhor M.S."/>
            <person name="Jansen J."/>
            <person name="Van den Hoogen J."/>
            <person name="Gungor B."/>
            <person name="Hartog M."/>
            <person name="Hontelez J."/>
            <person name="Verver J."/>
            <person name="Yang W.-C."/>
            <person name="Schijlen E."/>
            <person name="Repin R."/>
            <person name="Schilthuizen M."/>
            <person name="Schranz E."/>
            <person name="Heidstra R."/>
            <person name="Miyata K."/>
            <person name="Fedorova E."/>
            <person name="Kohlen W."/>
            <person name="Bisseling T."/>
            <person name="Smit S."/>
            <person name="Geurts R."/>
        </authorList>
    </citation>
    <scope>NUCLEOTIDE SEQUENCE [LARGE SCALE GENOMIC DNA]</scope>
    <source>
        <strain evidence="8">cv. RG33-2</strain>
    </source>
</reference>
<dbReference type="GO" id="GO:0005345">
    <property type="term" value="F:purine nucleobase transmembrane transporter activity"/>
    <property type="evidence" value="ECO:0007669"/>
    <property type="project" value="UniProtKB-UniRule"/>
</dbReference>